<comment type="caution">
    <text evidence="1">The sequence shown here is derived from an EMBL/GenBank/DDBJ whole genome shotgun (WGS) entry which is preliminary data.</text>
</comment>
<evidence type="ECO:0000313" key="2">
    <source>
        <dbReference type="EMBL" id="CAF4415152.1"/>
    </source>
</evidence>
<feature type="non-terminal residue" evidence="1">
    <location>
        <position position="51"/>
    </location>
</feature>
<keyword evidence="3" id="KW-1185">Reference proteome</keyword>
<name>A0A815X7P4_9BILA</name>
<reference evidence="1" key="1">
    <citation type="submission" date="2021-02" db="EMBL/GenBank/DDBJ databases">
        <authorList>
            <person name="Nowell W R."/>
        </authorList>
    </citation>
    <scope>NUCLEOTIDE SEQUENCE</scope>
</reference>
<dbReference type="Proteomes" id="UP000681722">
    <property type="component" value="Unassembled WGS sequence"/>
</dbReference>
<dbReference type="EMBL" id="CAJNOQ010027495">
    <property type="protein sequence ID" value="CAF1554018.1"/>
    <property type="molecule type" value="Genomic_DNA"/>
</dbReference>
<dbReference type="Proteomes" id="UP000663829">
    <property type="component" value="Unassembled WGS sequence"/>
</dbReference>
<dbReference type="AlphaFoldDB" id="A0A815X7P4"/>
<evidence type="ECO:0000313" key="1">
    <source>
        <dbReference type="EMBL" id="CAF1554018.1"/>
    </source>
</evidence>
<protein>
    <submittedName>
        <fullName evidence="1">Uncharacterized protein</fullName>
    </submittedName>
</protein>
<proteinExistence type="predicted"/>
<organism evidence="1 3">
    <name type="scientific">Didymodactylos carnosus</name>
    <dbReference type="NCBI Taxonomy" id="1234261"/>
    <lineage>
        <taxon>Eukaryota</taxon>
        <taxon>Metazoa</taxon>
        <taxon>Spiralia</taxon>
        <taxon>Gnathifera</taxon>
        <taxon>Rotifera</taxon>
        <taxon>Eurotatoria</taxon>
        <taxon>Bdelloidea</taxon>
        <taxon>Philodinida</taxon>
        <taxon>Philodinidae</taxon>
        <taxon>Didymodactylos</taxon>
    </lineage>
</organism>
<gene>
    <name evidence="1" type="ORF">GPM918_LOCUS39375</name>
    <name evidence="2" type="ORF">SRO942_LOCUS40242</name>
</gene>
<evidence type="ECO:0000313" key="3">
    <source>
        <dbReference type="Proteomes" id="UP000663829"/>
    </source>
</evidence>
<accession>A0A815X7P4</accession>
<sequence length="51" mass="6114">MGKVPDESYEELTTFNSLWQALSWSEIKIRLPVCFSRTIRNWYMLANIVYL</sequence>
<dbReference type="EMBL" id="CAJOBC010093190">
    <property type="protein sequence ID" value="CAF4415152.1"/>
    <property type="molecule type" value="Genomic_DNA"/>
</dbReference>